<dbReference type="InterPro" id="IPR026664">
    <property type="entry name" value="Stereocilin-rel"/>
</dbReference>
<evidence type="ECO:0000256" key="1">
    <source>
        <dbReference type="ARBA" id="ARBA00004370"/>
    </source>
</evidence>
<comment type="subcellular location">
    <subcellularLocation>
        <location evidence="1">Membrane</location>
    </subcellularLocation>
</comment>
<dbReference type="GO" id="GO:0007160">
    <property type="term" value="P:cell-matrix adhesion"/>
    <property type="evidence" value="ECO:0007669"/>
    <property type="project" value="TreeGrafter"/>
</dbReference>
<comment type="similarity">
    <text evidence="2">Belongs to the mesothelin family.</text>
</comment>
<sequence length="111" mass="11704">AALIIGAVFCATEQHTDLGALVCDMEPETITASDPSILENLKLCPALTGTQQDALNAVLLKGGTMYGDPSSWNLQTLQNLGPLLLALNQTTLSLVAEAVREAFGRSIVTTY</sequence>
<dbReference type="AlphaFoldDB" id="A0A091KC33"/>
<dbReference type="EMBL" id="KK550514">
    <property type="protein sequence ID" value="KFP33653.1"/>
    <property type="molecule type" value="Genomic_DNA"/>
</dbReference>
<keyword evidence="8" id="KW-1185">Reference proteome</keyword>
<keyword evidence="6" id="KW-0325">Glycoprotein</keyword>
<gene>
    <name evidence="7" type="ORF">N325_04096</name>
</gene>
<accession>A0A091KC33</accession>
<evidence type="ECO:0000256" key="4">
    <source>
        <dbReference type="ARBA" id="ARBA00022889"/>
    </source>
</evidence>
<dbReference type="GO" id="GO:0016020">
    <property type="term" value="C:membrane"/>
    <property type="evidence" value="ECO:0007669"/>
    <property type="project" value="UniProtKB-SubCell"/>
</dbReference>
<organism evidence="7 8">
    <name type="scientific">Colius striatus</name>
    <name type="common">Speckled mousebird</name>
    <dbReference type="NCBI Taxonomy" id="57412"/>
    <lineage>
        <taxon>Eukaryota</taxon>
        <taxon>Metazoa</taxon>
        <taxon>Chordata</taxon>
        <taxon>Craniata</taxon>
        <taxon>Vertebrata</taxon>
        <taxon>Euteleostomi</taxon>
        <taxon>Archelosauria</taxon>
        <taxon>Archosauria</taxon>
        <taxon>Dinosauria</taxon>
        <taxon>Saurischia</taxon>
        <taxon>Theropoda</taxon>
        <taxon>Coelurosauria</taxon>
        <taxon>Aves</taxon>
        <taxon>Neognathae</taxon>
        <taxon>Neoaves</taxon>
        <taxon>Telluraves</taxon>
        <taxon>Coraciimorphae</taxon>
        <taxon>Coliiformes</taxon>
        <taxon>Coliidae</taxon>
        <taxon>Colius</taxon>
    </lineage>
</organism>
<feature type="non-terminal residue" evidence="7">
    <location>
        <position position="1"/>
    </location>
</feature>
<protein>
    <submittedName>
        <fullName evidence="7">Mesothelin-like</fullName>
    </submittedName>
</protein>
<evidence type="ECO:0000256" key="2">
    <source>
        <dbReference type="ARBA" id="ARBA00011016"/>
    </source>
</evidence>
<dbReference type="PANTHER" id="PTHR23412">
    <property type="entry name" value="STEREOCILIN RELATED"/>
    <property type="match status" value="1"/>
</dbReference>
<evidence type="ECO:0000256" key="3">
    <source>
        <dbReference type="ARBA" id="ARBA00022729"/>
    </source>
</evidence>
<evidence type="ECO:0000256" key="5">
    <source>
        <dbReference type="ARBA" id="ARBA00023136"/>
    </source>
</evidence>
<feature type="non-terminal residue" evidence="7">
    <location>
        <position position="111"/>
    </location>
</feature>
<dbReference type="Proteomes" id="UP000053615">
    <property type="component" value="Unassembled WGS sequence"/>
</dbReference>
<keyword evidence="4" id="KW-0130">Cell adhesion</keyword>
<dbReference type="InterPro" id="IPR010335">
    <property type="entry name" value="Mesothelin"/>
</dbReference>
<keyword evidence="5" id="KW-0472">Membrane</keyword>
<evidence type="ECO:0000313" key="8">
    <source>
        <dbReference type="Proteomes" id="UP000053615"/>
    </source>
</evidence>
<evidence type="ECO:0000313" key="7">
    <source>
        <dbReference type="EMBL" id="KFP33653.1"/>
    </source>
</evidence>
<evidence type="ECO:0000256" key="6">
    <source>
        <dbReference type="ARBA" id="ARBA00023180"/>
    </source>
</evidence>
<dbReference type="Pfam" id="PF06060">
    <property type="entry name" value="Mesothelin"/>
    <property type="match status" value="1"/>
</dbReference>
<proteinExistence type="inferred from homology"/>
<dbReference type="GO" id="GO:0009986">
    <property type="term" value="C:cell surface"/>
    <property type="evidence" value="ECO:0007669"/>
    <property type="project" value="TreeGrafter"/>
</dbReference>
<keyword evidence="3" id="KW-0732">Signal</keyword>
<reference evidence="7 8" key="1">
    <citation type="submission" date="2014-04" db="EMBL/GenBank/DDBJ databases">
        <title>Genome evolution of avian class.</title>
        <authorList>
            <person name="Zhang G."/>
            <person name="Li C."/>
        </authorList>
    </citation>
    <scope>NUCLEOTIDE SEQUENCE [LARGE SCALE GENOMIC DNA]</scope>
    <source>
        <strain evidence="7">BGI_N325</strain>
    </source>
</reference>
<name>A0A091KC33_COLST</name>
<dbReference type="PANTHER" id="PTHR23412:SF15">
    <property type="entry name" value="MESOTHELIN-LIKE PROTEIN"/>
    <property type="match status" value="1"/>
</dbReference>